<protein>
    <recommendedName>
        <fullName evidence="4">SRS domain-containing protein</fullName>
    </recommendedName>
</protein>
<feature type="region of interest" description="Disordered" evidence="1">
    <location>
        <begin position="194"/>
        <end position="223"/>
    </location>
</feature>
<reference evidence="2 3" key="1">
    <citation type="journal article" date="2017" name="Int. J. Parasitol.">
        <title>The genome of the protozoan parasite Cystoisospora suis and a reverse vaccinology approach to identify vaccine candidates.</title>
        <authorList>
            <person name="Palmieri N."/>
            <person name="Shrestha A."/>
            <person name="Ruttkowski B."/>
            <person name="Beck T."/>
            <person name="Vogl C."/>
            <person name="Tomley F."/>
            <person name="Blake D.P."/>
            <person name="Joachim A."/>
        </authorList>
    </citation>
    <scope>NUCLEOTIDE SEQUENCE [LARGE SCALE GENOMIC DNA]</scope>
    <source>
        <strain evidence="2 3">Wien I</strain>
    </source>
</reference>
<gene>
    <name evidence="2" type="ORF">CSUI_004312</name>
</gene>
<dbReference type="RefSeq" id="XP_067923514.1">
    <property type="nucleotide sequence ID" value="XM_068064505.1"/>
</dbReference>
<dbReference type="Proteomes" id="UP000221165">
    <property type="component" value="Unassembled WGS sequence"/>
</dbReference>
<evidence type="ECO:0008006" key="4">
    <source>
        <dbReference type="Google" id="ProtNLM"/>
    </source>
</evidence>
<dbReference type="Gene3D" id="2.60.40.1320">
    <property type="entry name" value="SRS domain"/>
    <property type="match status" value="1"/>
</dbReference>
<accession>A0A2C6L1E2</accession>
<organism evidence="2 3">
    <name type="scientific">Cystoisospora suis</name>
    <dbReference type="NCBI Taxonomy" id="483139"/>
    <lineage>
        <taxon>Eukaryota</taxon>
        <taxon>Sar</taxon>
        <taxon>Alveolata</taxon>
        <taxon>Apicomplexa</taxon>
        <taxon>Conoidasida</taxon>
        <taxon>Coccidia</taxon>
        <taxon>Eucoccidiorida</taxon>
        <taxon>Eimeriorina</taxon>
        <taxon>Sarcocystidae</taxon>
        <taxon>Cystoisospora</taxon>
    </lineage>
</organism>
<evidence type="ECO:0000256" key="1">
    <source>
        <dbReference type="SAM" id="MobiDB-lite"/>
    </source>
</evidence>
<dbReference type="EMBL" id="MIGC01001996">
    <property type="protein sequence ID" value="PHJ21835.1"/>
    <property type="molecule type" value="Genomic_DNA"/>
</dbReference>
<proteinExistence type="predicted"/>
<dbReference type="VEuPathDB" id="ToxoDB:CSUI_004312"/>
<dbReference type="AlphaFoldDB" id="A0A2C6L1E2"/>
<dbReference type="GeneID" id="94427716"/>
<name>A0A2C6L1E2_9APIC</name>
<evidence type="ECO:0000313" key="2">
    <source>
        <dbReference type="EMBL" id="PHJ21835.1"/>
    </source>
</evidence>
<sequence>MMKVLPVERRINALTSVGLILLSFCRPCPGPVAGAKLTQLDGVNTEDGQKVEPRTCADGTKDLMLTGKSESISFKCPVGSNLYPVEQASAGGRAADLDPNALNKVYVLTPEAREAQQCGPSLGELKALVPGSTLEEVKTGPTKDLGQDAGSQKVFKLTLGAAQPKETHFCYTCTVVHAGRASETKKCSIFVTVPQVPNPVQPPNGQTGDQTDKPTDQQTESGSSSQSVFSWFILSAARVLICCAPAKLRGSVADRMANKKEAPPRTQLSLRVVQPEEKGDVTANAFDVKGRKR</sequence>
<dbReference type="InterPro" id="IPR036755">
    <property type="entry name" value="SRS_dom_sf"/>
</dbReference>
<evidence type="ECO:0000313" key="3">
    <source>
        <dbReference type="Proteomes" id="UP000221165"/>
    </source>
</evidence>
<comment type="caution">
    <text evidence="2">The sequence shown here is derived from an EMBL/GenBank/DDBJ whole genome shotgun (WGS) entry which is preliminary data.</text>
</comment>
<keyword evidence="3" id="KW-1185">Reference proteome</keyword>